<accession>A0A0C2ZKY1</accession>
<dbReference type="EMBL" id="KN822184">
    <property type="protein sequence ID" value="KIM53322.1"/>
    <property type="molecule type" value="Genomic_DNA"/>
</dbReference>
<evidence type="ECO:0000313" key="1">
    <source>
        <dbReference type="EMBL" id="KIM53322.1"/>
    </source>
</evidence>
<name>A0A0C2ZKY1_9AGAM</name>
<dbReference type="STRING" id="1036808.A0A0C2ZKY1"/>
<gene>
    <name evidence="1" type="ORF">SCLCIDRAFT_31997</name>
</gene>
<dbReference type="HOGENOM" id="CLU_2374024_0_0_1"/>
<proteinExistence type="predicted"/>
<protein>
    <submittedName>
        <fullName evidence="1">Uncharacterized protein</fullName>
    </submittedName>
</protein>
<dbReference type="AlphaFoldDB" id="A0A0C2ZKY1"/>
<reference evidence="1 2" key="1">
    <citation type="submission" date="2014-04" db="EMBL/GenBank/DDBJ databases">
        <authorList>
            <consortium name="DOE Joint Genome Institute"/>
            <person name="Kuo A."/>
            <person name="Kohler A."/>
            <person name="Nagy L.G."/>
            <person name="Floudas D."/>
            <person name="Copeland A."/>
            <person name="Barry K.W."/>
            <person name="Cichocki N."/>
            <person name="Veneault-Fourrey C."/>
            <person name="LaButti K."/>
            <person name="Lindquist E.A."/>
            <person name="Lipzen A."/>
            <person name="Lundell T."/>
            <person name="Morin E."/>
            <person name="Murat C."/>
            <person name="Sun H."/>
            <person name="Tunlid A."/>
            <person name="Henrissat B."/>
            <person name="Grigoriev I.V."/>
            <person name="Hibbett D.S."/>
            <person name="Martin F."/>
            <person name="Nordberg H.P."/>
            <person name="Cantor M.N."/>
            <person name="Hua S.X."/>
        </authorList>
    </citation>
    <scope>NUCLEOTIDE SEQUENCE [LARGE SCALE GENOMIC DNA]</scope>
    <source>
        <strain evidence="1 2">Foug A</strain>
    </source>
</reference>
<dbReference type="InParanoid" id="A0A0C2ZKY1"/>
<evidence type="ECO:0000313" key="2">
    <source>
        <dbReference type="Proteomes" id="UP000053989"/>
    </source>
</evidence>
<sequence>MTFLDYWIAPKRKELEPSLREKFLETEVIAGLEEAIALHRSALDLRPPGHSDRPTLLNHLANCVDSRFEKVEAAADLDELISLRQAILDLHPGPS</sequence>
<keyword evidence="2" id="KW-1185">Reference proteome</keyword>
<reference evidence="2" key="2">
    <citation type="submission" date="2015-01" db="EMBL/GenBank/DDBJ databases">
        <title>Evolutionary Origins and Diversification of the Mycorrhizal Mutualists.</title>
        <authorList>
            <consortium name="DOE Joint Genome Institute"/>
            <consortium name="Mycorrhizal Genomics Consortium"/>
            <person name="Kohler A."/>
            <person name="Kuo A."/>
            <person name="Nagy L.G."/>
            <person name="Floudas D."/>
            <person name="Copeland A."/>
            <person name="Barry K.W."/>
            <person name="Cichocki N."/>
            <person name="Veneault-Fourrey C."/>
            <person name="LaButti K."/>
            <person name="Lindquist E.A."/>
            <person name="Lipzen A."/>
            <person name="Lundell T."/>
            <person name="Morin E."/>
            <person name="Murat C."/>
            <person name="Riley R."/>
            <person name="Ohm R."/>
            <person name="Sun H."/>
            <person name="Tunlid A."/>
            <person name="Henrissat B."/>
            <person name="Grigoriev I.V."/>
            <person name="Hibbett D.S."/>
            <person name="Martin F."/>
        </authorList>
    </citation>
    <scope>NUCLEOTIDE SEQUENCE [LARGE SCALE GENOMIC DNA]</scope>
    <source>
        <strain evidence="2">Foug A</strain>
    </source>
</reference>
<dbReference type="Proteomes" id="UP000053989">
    <property type="component" value="Unassembled WGS sequence"/>
</dbReference>
<dbReference type="OrthoDB" id="3224744at2759"/>
<organism evidence="1 2">
    <name type="scientific">Scleroderma citrinum Foug A</name>
    <dbReference type="NCBI Taxonomy" id="1036808"/>
    <lineage>
        <taxon>Eukaryota</taxon>
        <taxon>Fungi</taxon>
        <taxon>Dikarya</taxon>
        <taxon>Basidiomycota</taxon>
        <taxon>Agaricomycotina</taxon>
        <taxon>Agaricomycetes</taxon>
        <taxon>Agaricomycetidae</taxon>
        <taxon>Boletales</taxon>
        <taxon>Sclerodermatineae</taxon>
        <taxon>Sclerodermataceae</taxon>
        <taxon>Scleroderma</taxon>
    </lineage>
</organism>